<reference evidence="2" key="2">
    <citation type="submission" date="2023-03" db="EMBL/GenBank/DDBJ databases">
        <title>Draft assemblies of triclosan tolerant bacteria isolated from returned activated sludge.</title>
        <authorList>
            <person name="Van Hamelsveld S."/>
        </authorList>
    </citation>
    <scope>NUCLEOTIDE SEQUENCE</scope>
    <source>
        <strain evidence="2">GW210015_S63</strain>
    </source>
</reference>
<dbReference type="STRING" id="53408.A9C11_18720"/>
<accession>A0A127MRD0</accession>
<dbReference type="EMBL" id="JARJLR010000026">
    <property type="protein sequence ID" value="MDF3840321.1"/>
    <property type="molecule type" value="Genomic_DNA"/>
</dbReference>
<proteinExistence type="predicted"/>
<evidence type="ECO:0000313" key="2">
    <source>
        <dbReference type="EMBL" id="MDF3840321.1"/>
    </source>
</evidence>
<dbReference type="EMBL" id="CP015878">
    <property type="protein sequence ID" value="ANI18531.1"/>
    <property type="molecule type" value="Genomic_DNA"/>
</dbReference>
<gene>
    <name evidence="1" type="ORF">A9C11_18720</name>
    <name evidence="2" type="ORF">P3W55_01195</name>
</gene>
<dbReference type="Proteomes" id="UP000077748">
    <property type="component" value="Chromosome"/>
</dbReference>
<dbReference type="AlphaFoldDB" id="A0A127MRD0"/>
<dbReference type="KEGG" id="pcq:PcP3B5_24360"/>
<name>A0A127MRD0_9PSED</name>
<evidence type="ECO:0000313" key="3">
    <source>
        <dbReference type="Proteomes" id="UP000077748"/>
    </source>
</evidence>
<dbReference type="GeneID" id="72995565"/>
<reference evidence="1 3" key="1">
    <citation type="submission" date="2016-05" db="EMBL/GenBank/DDBJ databases">
        <title>Genome Sequence of Pseudomonas citronellolis Strain SJTE-3, an Estrogens and Persistent Organic Pollutants degradation strain.</title>
        <authorList>
            <person name="Liang R."/>
        </authorList>
    </citation>
    <scope>NUCLEOTIDE SEQUENCE [LARGE SCALE GENOMIC DNA]</scope>
    <source>
        <strain evidence="1 3">SJTE-3</strain>
    </source>
</reference>
<dbReference type="Proteomes" id="UP001220662">
    <property type="component" value="Unassembled WGS sequence"/>
</dbReference>
<sequence length="61" mass="7402">MQDEVKIEAIEVQGRPWWLVRLGRRGLRFSQESLARAFAAQLHVRRQWWQQRGEDEPNERT</sequence>
<protein>
    <submittedName>
        <fullName evidence="1">Uncharacterized protein</fullName>
    </submittedName>
</protein>
<evidence type="ECO:0000313" key="1">
    <source>
        <dbReference type="EMBL" id="ANI18531.1"/>
    </source>
</evidence>
<dbReference type="RefSeq" id="WP_009619452.1">
    <property type="nucleotide sequence ID" value="NZ_BDGS01000001.1"/>
</dbReference>
<organism evidence="1 3">
    <name type="scientific">Pseudomonas citronellolis</name>
    <dbReference type="NCBI Taxonomy" id="53408"/>
    <lineage>
        <taxon>Bacteria</taxon>
        <taxon>Pseudomonadati</taxon>
        <taxon>Pseudomonadota</taxon>
        <taxon>Gammaproteobacteria</taxon>
        <taxon>Pseudomonadales</taxon>
        <taxon>Pseudomonadaceae</taxon>
        <taxon>Pseudomonas</taxon>
    </lineage>
</organism>